<dbReference type="RefSeq" id="WP_315624408.1">
    <property type="nucleotide sequence ID" value="NZ_JAUHMF010000001.1"/>
</dbReference>
<name>A0ABU3NNJ6_9CHLR</name>
<dbReference type="EMBL" id="JAUHMF010000001">
    <property type="protein sequence ID" value="MDT8897753.1"/>
    <property type="molecule type" value="Genomic_DNA"/>
</dbReference>
<gene>
    <name evidence="1" type="ORF">QYE77_05695</name>
</gene>
<proteinExistence type="predicted"/>
<sequence>MNLLDKDWAFFQAAVPELEDYLLSPVLFWPLNLRIGYPIPEDLNRLTLGNLLLAQARLNAHPWPEPQHRQLAQLTQQVQQIREHWRANWQKKAAQEIPTRLNLWKQALAEALDPSATPSSTMWAYQVRHRAILHFLFLEIPAIEPSHREALAALDQRLRSTKPLNGFLWEPELQAAFPPETFWFLYIMP</sequence>
<protein>
    <submittedName>
        <fullName evidence="1">Uncharacterized protein</fullName>
    </submittedName>
</protein>
<keyword evidence="2" id="KW-1185">Reference proteome</keyword>
<dbReference type="Proteomes" id="UP001254165">
    <property type="component" value="Unassembled WGS sequence"/>
</dbReference>
<accession>A0ABU3NNJ6</accession>
<evidence type="ECO:0000313" key="1">
    <source>
        <dbReference type="EMBL" id="MDT8897753.1"/>
    </source>
</evidence>
<evidence type="ECO:0000313" key="2">
    <source>
        <dbReference type="Proteomes" id="UP001254165"/>
    </source>
</evidence>
<reference evidence="1 2" key="1">
    <citation type="submission" date="2023-07" db="EMBL/GenBank/DDBJ databases">
        <title>Novel species of Thermanaerothrix with wide hydrolytic capabilities.</title>
        <authorList>
            <person name="Zayulina K.S."/>
            <person name="Podosokorskaya O.A."/>
            <person name="Elcheninov A.G."/>
        </authorList>
    </citation>
    <scope>NUCLEOTIDE SEQUENCE [LARGE SCALE GENOMIC DNA]</scope>
    <source>
        <strain evidence="1 2">4228-RoL</strain>
    </source>
</reference>
<organism evidence="1 2">
    <name type="scientific">Thermanaerothrix solaris</name>
    <dbReference type="NCBI Taxonomy" id="3058434"/>
    <lineage>
        <taxon>Bacteria</taxon>
        <taxon>Bacillati</taxon>
        <taxon>Chloroflexota</taxon>
        <taxon>Anaerolineae</taxon>
        <taxon>Anaerolineales</taxon>
        <taxon>Anaerolineaceae</taxon>
        <taxon>Thermanaerothrix</taxon>
    </lineage>
</organism>
<comment type="caution">
    <text evidence="1">The sequence shown here is derived from an EMBL/GenBank/DDBJ whole genome shotgun (WGS) entry which is preliminary data.</text>
</comment>